<sequence length="593" mass="61678">MLSPINPEEGTLAKIIGTDANDSLTGTADVDQIYGLGGDDRLEAVGVGDTLIGGAGSDTFVLTEDWQDVTLDYADSDVAIERAYLYRDGTTYVRDGAGDIDRSDVQADFANISITGTRYDDAFSGHWEMVEGGAGADQFDLTSGAVTYAHSPQAVHLDFDAGHFDGGDADGDVFLSVRGLTVHGSSYDDHLVGASGLYNDVYLHGGGGDDLLEARGDGGALYGDAGNDTMLGTSGNDYFNGGPGRDVMVGGDGQDRIDYRDASSGVYLNLATSQVSGAEADGDVFSSIEDVYGSSFEDVLIGSDTNNDIDGYAGDDLIIGGDGNDQLAGDGYYGPAPVSVTISDDTILGGAGKDVLNGGAGNDILLGGADDDWIEGGVGADVLDGGDGENWLVYQKTLSTGSEGVYANIETDVVYGGDAQGDVISNFTHIIGSAEDDFLIGNQDRNEIYGGFGDDVISGGGGHDFLIGAYGADTIEGGDGNDYLLGGTEGRYDGGGANTFVWNEYEDGPERDRIGDFQVGRYGDRIALGSEFQDKSGIHDISDVLAHAQQTDEGVYLDFSNGRGHTYGVALDGVEKSDLDSSNFYFADDDVLG</sequence>
<dbReference type="EMBL" id="DPOP01000140">
    <property type="protein sequence ID" value="HCW69009.1"/>
    <property type="molecule type" value="Genomic_DNA"/>
</dbReference>
<gene>
    <name evidence="3" type="ORF">DHR80_17780</name>
</gene>
<accession>A0A3D5NC58</accession>
<dbReference type="InterPro" id="IPR018511">
    <property type="entry name" value="Hemolysin-typ_Ca-bd_CS"/>
</dbReference>
<dbReference type="InterPro" id="IPR001343">
    <property type="entry name" value="Hemolysn_Ca-bd"/>
</dbReference>
<dbReference type="Pfam" id="PF00353">
    <property type="entry name" value="HemolysinCabind"/>
    <property type="match status" value="6"/>
</dbReference>
<evidence type="ECO:0000256" key="1">
    <source>
        <dbReference type="ARBA" id="ARBA00004613"/>
    </source>
</evidence>
<dbReference type="PANTHER" id="PTHR38340">
    <property type="entry name" value="S-LAYER PROTEIN"/>
    <property type="match status" value="1"/>
</dbReference>
<dbReference type="PROSITE" id="PS00330">
    <property type="entry name" value="HEMOLYSIN_CALCIUM"/>
    <property type="match status" value="3"/>
</dbReference>
<dbReference type="Gene3D" id="2.150.10.10">
    <property type="entry name" value="Serralysin-like metalloprotease, C-terminal"/>
    <property type="match status" value="3"/>
</dbReference>
<evidence type="ECO:0008006" key="5">
    <source>
        <dbReference type="Google" id="ProtNLM"/>
    </source>
</evidence>
<dbReference type="SUPFAM" id="SSF51120">
    <property type="entry name" value="beta-Roll"/>
    <property type="match status" value="4"/>
</dbReference>
<reference evidence="3 4" key="1">
    <citation type="journal article" date="2018" name="Nat. Biotechnol.">
        <title>A standardized bacterial taxonomy based on genome phylogeny substantially revises the tree of life.</title>
        <authorList>
            <person name="Parks D.H."/>
            <person name="Chuvochina M."/>
            <person name="Waite D.W."/>
            <person name="Rinke C."/>
            <person name="Skarshewski A."/>
            <person name="Chaumeil P.A."/>
            <person name="Hugenholtz P."/>
        </authorList>
    </citation>
    <scope>NUCLEOTIDE SEQUENCE [LARGE SCALE GENOMIC DNA]</scope>
    <source>
        <strain evidence="3">UBA9881</strain>
    </source>
</reference>
<dbReference type="InterPro" id="IPR011049">
    <property type="entry name" value="Serralysin-like_metalloprot_C"/>
</dbReference>
<evidence type="ECO:0000313" key="4">
    <source>
        <dbReference type="Proteomes" id="UP000264179"/>
    </source>
</evidence>
<proteinExistence type="predicted"/>
<name>A0A3D5NC58_9PROT</name>
<protein>
    <recommendedName>
        <fullName evidence="5">Calcium-binding protein</fullName>
    </recommendedName>
</protein>
<dbReference type="PRINTS" id="PR00313">
    <property type="entry name" value="CABNDNGRPT"/>
</dbReference>
<keyword evidence="2" id="KW-0964">Secreted</keyword>
<dbReference type="AlphaFoldDB" id="A0A3D5NC58"/>
<dbReference type="InterPro" id="IPR050557">
    <property type="entry name" value="RTX_toxin/Mannuronan_C5-epim"/>
</dbReference>
<evidence type="ECO:0000313" key="3">
    <source>
        <dbReference type="EMBL" id="HCW69009.1"/>
    </source>
</evidence>
<evidence type="ECO:0000256" key="2">
    <source>
        <dbReference type="ARBA" id="ARBA00022525"/>
    </source>
</evidence>
<comment type="caution">
    <text evidence="3">The sequence shown here is derived from an EMBL/GenBank/DDBJ whole genome shotgun (WGS) entry which is preliminary data.</text>
</comment>
<comment type="subcellular location">
    <subcellularLocation>
        <location evidence="1">Secreted</location>
    </subcellularLocation>
</comment>
<organism evidence="3 4">
    <name type="scientific">Thalassospira lucentensis</name>
    <dbReference type="NCBI Taxonomy" id="168935"/>
    <lineage>
        <taxon>Bacteria</taxon>
        <taxon>Pseudomonadati</taxon>
        <taxon>Pseudomonadota</taxon>
        <taxon>Alphaproteobacteria</taxon>
        <taxon>Rhodospirillales</taxon>
        <taxon>Thalassospiraceae</taxon>
        <taxon>Thalassospira</taxon>
    </lineage>
</organism>
<dbReference type="PANTHER" id="PTHR38340:SF1">
    <property type="entry name" value="S-LAYER PROTEIN"/>
    <property type="match status" value="1"/>
</dbReference>
<dbReference type="Proteomes" id="UP000264179">
    <property type="component" value="Unassembled WGS sequence"/>
</dbReference>
<dbReference type="GO" id="GO:0005576">
    <property type="term" value="C:extracellular region"/>
    <property type="evidence" value="ECO:0007669"/>
    <property type="project" value="UniProtKB-SubCell"/>
</dbReference>
<dbReference type="GO" id="GO:0005509">
    <property type="term" value="F:calcium ion binding"/>
    <property type="evidence" value="ECO:0007669"/>
    <property type="project" value="InterPro"/>
</dbReference>